<gene>
    <name evidence="1" type="ORF">FCI23_14320</name>
</gene>
<keyword evidence="2" id="KW-1185">Reference proteome</keyword>
<accession>A0A4U0SLP0</accession>
<dbReference type="EMBL" id="SUMC01000011">
    <property type="protein sequence ID" value="TKA10804.1"/>
    <property type="molecule type" value="Genomic_DNA"/>
</dbReference>
<name>A0A4U0SLP0_9ACTN</name>
<organism evidence="1 2">
    <name type="scientific">Actinacidiphila oryziradicis</name>
    <dbReference type="NCBI Taxonomy" id="2571141"/>
    <lineage>
        <taxon>Bacteria</taxon>
        <taxon>Bacillati</taxon>
        <taxon>Actinomycetota</taxon>
        <taxon>Actinomycetes</taxon>
        <taxon>Kitasatosporales</taxon>
        <taxon>Streptomycetaceae</taxon>
        <taxon>Actinacidiphila</taxon>
    </lineage>
</organism>
<comment type="caution">
    <text evidence="1">The sequence shown here is derived from an EMBL/GenBank/DDBJ whole genome shotgun (WGS) entry which is preliminary data.</text>
</comment>
<proteinExistence type="predicted"/>
<dbReference type="Proteomes" id="UP000305778">
    <property type="component" value="Unassembled WGS sequence"/>
</dbReference>
<dbReference type="RefSeq" id="WP_136724063.1">
    <property type="nucleotide sequence ID" value="NZ_SUMC01000011.1"/>
</dbReference>
<evidence type="ECO:0000313" key="1">
    <source>
        <dbReference type="EMBL" id="TKA10804.1"/>
    </source>
</evidence>
<sequence>MAASRPYEHYETGIVGNLRGRLDVLTAEVLSAIEKTGAVDDQGRPNPLVATLTALVDAGTNSRQLAVSRRTLSIDIADAQA</sequence>
<dbReference type="AlphaFoldDB" id="A0A4U0SLP0"/>
<reference evidence="1 2" key="1">
    <citation type="submission" date="2019-04" db="EMBL/GenBank/DDBJ databases">
        <title>Streptomyces oryziradicis sp. nov., a novel actinomycete isolated from rhizosphere soil of rice (Oryza sativa L.).</title>
        <authorList>
            <person name="Li C."/>
        </authorList>
    </citation>
    <scope>NUCLEOTIDE SEQUENCE [LARGE SCALE GENOMIC DNA]</scope>
    <source>
        <strain evidence="1 2">NEAU-C40</strain>
    </source>
</reference>
<evidence type="ECO:0000313" key="2">
    <source>
        <dbReference type="Proteomes" id="UP000305778"/>
    </source>
</evidence>
<protein>
    <submittedName>
        <fullName evidence="1">Uncharacterized protein</fullName>
    </submittedName>
</protein>